<keyword evidence="5 8" id="KW-0472">Membrane</keyword>
<comment type="caution">
    <text evidence="9">The sequence shown here is derived from an EMBL/GenBank/DDBJ whole genome shotgun (WGS) entry which is preliminary data.</text>
</comment>
<protein>
    <recommendedName>
        <fullName evidence="11">Ionotropic glutamate receptor C-terminal domain-containing protein</fullName>
    </recommendedName>
</protein>
<dbReference type="EMBL" id="LNIX01000038">
    <property type="protein sequence ID" value="OXA39529.1"/>
    <property type="molecule type" value="Genomic_DNA"/>
</dbReference>
<evidence type="ECO:0000256" key="2">
    <source>
        <dbReference type="ARBA" id="ARBA00022475"/>
    </source>
</evidence>
<name>A0A226D2T9_FOLCA</name>
<evidence type="ECO:0000313" key="10">
    <source>
        <dbReference type="Proteomes" id="UP000198287"/>
    </source>
</evidence>
<evidence type="ECO:0008006" key="11">
    <source>
        <dbReference type="Google" id="ProtNLM"/>
    </source>
</evidence>
<dbReference type="Proteomes" id="UP000198287">
    <property type="component" value="Unassembled WGS sequence"/>
</dbReference>
<keyword evidence="10" id="KW-1185">Reference proteome</keyword>
<evidence type="ECO:0000256" key="6">
    <source>
        <dbReference type="ARBA" id="ARBA00023170"/>
    </source>
</evidence>
<dbReference type="PANTHER" id="PTHR42643:SF24">
    <property type="entry name" value="IONOTROPIC RECEPTOR 60A"/>
    <property type="match status" value="1"/>
</dbReference>
<dbReference type="InterPro" id="IPR052192">
    <property type="entry name" value="Insect_Ionotropic_Sensory_Rcpt"/>
</dbReference>
<keyword evidence="7" id="KW-0325">Glycoprotein</keyword>
<keyword evidence="4 8" id="KW-1133">Transmembrane helix</keyword>
<evidence type="ECO:0000256" key="5">
    <source>
        <dbReference type="ARBA" id="ARBA00023136"/>
    </source>
</evidence>
<proteinExistence type="predicted"/>
<keyword evidence="2" id="KW-1003">Cell membrane</keyword>
<dbReference type="GO" id="GO:0005886">
    <property type="term" value="C:plasma membrane"/>
    <property type="evidence" value="ECO:0007669"/>
    <property type="project" value="UniProtKB-SubCell"/>
</dbReference>
<sequence>MPFGEDVYQKYTTSSNPFDRRNKYSIAHFVQAIVTKANAMLHFVPSDGSCNAMTEFKMNALINGFNGELVVIVTEVNGFAFLSCYTDNYVSFQFYLAPFQPAMWLVLIISLLVVISVLSLSIRWRRDRFSSPAWLYTCGTLLAQCYVPGRKIEIPYFRIVFSIWCLMLVILSNAYTGLITTELNSPFPASHPEVWEDLVCKKLPSRDDNSTSIRDTVNQLTSYAKILIRILQTHERLPTFGTDNCFHFISLPVEYSDGYPSWLIFVFFLLGEAERMSRKVFTNSFIDKQILLSINLLLPQNYHHIKDFNYGTKYNDSTELQKNIEPEVVDCGKKSVFVSHENLVEEEFRFLSKQYAGKKFYRGRDIMGGSCLVNGLVFSLKGKRSRLLRYFWYLVDTGVYGRIEKELGDRRLLFRRPALAVGKENDIVVPLSLGGAIVTVFILSGLLILLAGVVFMIENKLRIGKFLRRILAEIYLCLDRSKHLYAKSRKHRM</sequence>
<evidence type="ECO:0000256" key="1">
    <source>
        <dbReference type="ARBA" id="ARBA00004651"/>
    </source>
</evidence>
<feature type="transmembrane region" description="Helical" evidence="8">
    <location>
        <begin position="102"/>
        <end position="122"/>
    </location>
</feature>
<gene>
    <name evidence="9" type="ORF">Fcan01_25749</name>
</gene>
<organism evidence="9 10">
    <name type="scientific">Folsomia candida</name>
    <name type="common">Springtail</name>
    <dbReference type="NCBI Taxonomy" id="158441"/>
    <lineage>
        <taxon>Eukaryota</taxon>
        <taxon>Metazoa</taxon>
        <taxon>Ecdysozoa</taxon>
        <taxon>Arthropoda</taxon>
        <taxon>Hexapoda</taxon>
        <taxon>Collembola</taxon>
        <taxon>Entomobryomorpha</taxon>
        <taxon>Isotomoidea</taxon>
        <taxon>Isotomidae</taxon>
        <taxon>Proisotominae</taxon>
        <taxon>Folsomia</taxon>
    </lineage>
</organism>
<dbReference type="AlphaFoldDB" id="A0A226D2T9"/>
<evidence type="ECO:0000256" key="8">
    <source>
        <dbReference type="SAM" id="Phobius"/>
    </source>
</evidence>
<reference evidence="9 10" key="1">
    <citation type="submission" date="2015-12" db="EMBL/GenBank/DDBJ databases">
        <title>The genome of Folsomia candida.</title>
        <authorList>
            <person name="Faddeeva A."/>
            <person name="Derks M.F."/>
            <person name="Anvar Y."/>
            <person name="Smit S."/>
            <person name="Van Straalen N."/>
            <person name="Roelofs D."/>
        </authorList>
    </citation>
    <scope>NUCLEOTIDE SEQUENCE [LARGE SCALE GENOMIC DNA]</scope>
    <source>
        <strain evidence="9 10">VU population</strain>
        <tissue evidence="9">Whole body</tissue>
    </source>
</reference>
<feature type="transmembrane region" description="Helical" evidence="8">
    <location>
        <begin position="433"/>
        <end position="457"/>
    </location>
</feature>
<keyword evidence="3 8" id="KW-0812">Transmembrane</keyword>
<evidence type="ECO:0000256" key="7">
    <source>
        <dbReference type="ARBA" id="ARBA00023180"/>
    </source>
</evidence>
<feature type="transmembrane region" description="Helical" evidence="8">
    <location>
        <begin position="156"/>
        <end position="175"/>
    </location>
</feature>
<dbReference type="PANTHER" id="PTHR42643">
    <property type="entry name" value="IONOTROPIC RECEPTOR 20A-RELATED"/>
    <property type="match status" value="1"/>
</dbReference>
<dbReference type="Gene3D" id="1.10.287.70">
    <property type="match status" value="1"/>
</dbReference>
<comment type="subcellular location">
    <subcellularLocation>
        <location evidence="1">Cell membrane</location>
        <topology evidence="1">Multi-pass membrane protein</topology>
    </subcellularLocation>
</comment>
<keyword evidence="6" id="KW-0675">Receptor</keyword>
<evidence type="ECO:0000313" key="9">
    <source>
        <dbReference type="EMBL" id="OXA39529.1"/>
    </source>
</evidence>
<evidence type="ECO:0000256" key="4">
    <source>
        <dbReference type="ARBA" id="ARBA00022989"/>
    </source>
</evidence>
<accession>A0A226D2T9</accession>
<evidence type="ECO:0000256" key="3">
    <source>
        <dbReference type="ARBA" id="ARBA00022692"/>
    </source>
</evidence>